<dbReference type="RefSeq" id="WP_008538603.1">
    <property type="nucleotide sequence ID" value="NZ_JH601090.1"/>
</dbReference>
<organism evidence="3 4">
    <name type="scientific">Megamonas funiformis YIT 11815</name>
    <dbReference type="NCBI Taxonomy" id="742816"/>
    <lineage>
        <taxon>Bacteria</taxon>
        <taxon>Bacillati</taxon>
        <taxon>Bacillota</taxon>
        <taxon>Negativicutes</taxon>
        <taxon>Selenomonadales</taxon>
        <taxon>Selenomonadaceae</taxon>
        <taxon>Megamonas</taxon>
    </lineage>
</organism>
<keyword evidence="4" id="KW-1185">Reference proteome</keyword>
<dbReference type="InterPro" id="IPR001387">
    <property type="entry name" value="Cro/C1-type_HTH"/>
</dbReference>
<evidence type="ECO:0000259" key="2">
    <source>
        <dbReference type="PROSITE" id="PS50943"/>
    </source>
</evidence>
<evidence type="ECO:0000256" key="1">
    <source>
        <dbReference type="ARBA" id="ARBA00023125"/>
    </source>
</evidence>
<evidence type="ECO:0000313" key="3">
    <source>
        <dbReference type="EMBL" id="EHR37064.1"/>
    </source>
</evidence>
<dbReference type="EMBL" id="ADMB01000060">
    <property type="protein sequence ID" value="EHR37064.1"/>
    <property type="molecule type" value="Genomic_DNA"/>
</dbReference>
<dbReference type="Pfam" id="PF01381">
    <property type="entry name" value="HTH_3"/>
    <property type="match status" value="1"/>
</dbReference>
<dbReference type="SMART" id="SM00530">
    <property type="entry name" value="HTH_XRE"/>
    <property type="match status" value="1"/>
</dbReference>
<accession>A0ABP2NJY2</accession>
<keyword evidence="1" id="KW-0238">DNA-binding</keyword>
<reference evidence="3 4" key="1">
    <citation type="submission" date="2012-01" db="EMBL/GenBank/DDBJ databases">
        <title>The Genome Sequence of Megamonas funiformis YIT 11815.</title>
        <authorList>
            <consortium name="The Broad Institute Genome Sequencing Platform"/>
            <person name="Earl A."/>
            <person name="Ward D."/>
            <person name="Feldgarden M."/>
            <person name="Gevers D."/>
            <person name="Morotomi M."/>
            <person name="Young S.K."/>
            <person name="Zeng Q."/>
            <person name="Gargeya S."/>
            <person name="Fitzgerald M."/>
            <person name="Haas B."/>
            <person name="Abouelleil A."/>
            <person name="Alvarado L."/>
            <person name="Arachchi H.M."/>
            <person name="Berlin A."/>
            <person name="Chapman S.B."/>
            <person name="Gearin G."/>
            <person name="Goldberg J."/>
            <person name="Griggs A."/>
            <person name="Gujja S."/>
            <person name="Hansen M."/>
            <person name="Heiman D."/>
            <person name="Howarth C."/>
            <person name="Larimer J."/>
            <person name="Lui A."/>
            <person name="MacDonald P.J.P."/>
            <person name="McCowen C."/>
            <person name="Montmayeur A."/>
            <person name="Murphy C."/>
            <person name="Neiman D."/>
            <person name="Pearson M."/>
            <person name="Priest M."/>
            <person name="Roberts A."/>
            <person name="Saif S."/>
            <person name="Shea T."/>
            <person name="Sisk P."/>
            <person name="Stolte C."/>
            <person name="Sykes S."/>
            <person name="Wortman J."/>
            <person name="Nusbaum C."/>
            <person name="Birren B."/>
        </authorList>
    </citation>
    <scope>NUCLEOTIDE SEQUENCE [LARGE SCALE GENOMIC DNA]</scope>
    <source>
        <strain evidence="3 4">YIT 11815</strain>
    </source>
</reference>
<feature type="domain" description="HTH cro/C1-type" evidence="2">
    <location>
        <begin position="7"/>
        <end position="62"/>
    </location>
</feature>
<dbReference type="PROSITE" id="PS50943">
    <property type="entry name" value="HTH_CROC1"/>
    <property type="match status" value="1"/>
</dbReference>
<name>A0ABP2NJY2_9FIRM</name>
<dbReference type="Proteomes" id="UP000005963">
    <property type="component" value="Unassembled WGS sequence"/>
</dbReference>
<dbReference type="Gene3D" id="1.10.260.40">
    <property type="entry name" value="lambda repressor-like DNA-binding domains"/>
    <property type="match status" value="1"/>
</dbReference>
<dbReference type="PANTHER" id="PTHR46558:SF11">
    <property type="entry name" value="HTH-TYPE TRANSCRIPTIONAL REGULATOR XRE"/>
    <property type="match status" value="1"/>
</dbReference>
<dbReference type="SUPFAM" id="SSF47413">
    <property type="entry name" value="lambda repressor-like DNA-binding domains"/>
    <property type="match status" value="1"/>
</dbReference>
<dbReference type="InterPro" id="IPR010982">
    <property type="entry name" value="Lambda_DNA-bd_dom_sf"/>
</dbReference>
<evidence type="ECO:0000313" key="4">
    <source>
        <dbReference type="Proteomes" id="UP000005963"/>
    </source>
</evidence>
<feature type="non-terminal residue" evidence="3">
    <location>
        <position position="146"/>
    </location>
</feature>
<gene>
    <name evidence="3" type="ORF">HMPREF9454_01294</name>
</gene>
<dbReference type="PANTHER" id="PTHR46558">
    <property type="entry name" value="TRACRIPTIONAL REGULATORY PROTEIN-RELATED-RELATED"/>
    <property type="match status" value="1"/>
</dbReference>
<dbReference type="CDD" id="cd00093">
    <property type="entry name" value="HTH_XRE"/>
    <property type="match status" value="1"/>
</dbReference>
<proteinExistence type="predicted"/>
<sequence length="146" mass="17007">MNLDKNLRIYRERAGYATAKEFADALDVPYNTYTAYENQKREPKLEMLIKIADLLNVSLDDLLGRTPADEDERLKKEINDLLNPNELKNLRVVINNIDEKNIYCSFLELNYNFSLNKSHIVSTINALNKTMEDKKKNIFQKSLFSS</sequence>
<protein>
    <recommendedName>
        <fullName evidence="2">HTH cro/C1-type domain-containing protein</fullName>
    </recommendedName>
</protein>
<comment type="caution">
    <text evidence="3">The sequence shown here is derived from an EMBL/GenBank/DDBJ whole genome shotgun (WGS) entry which is preliminary data.</text>
</comment>